<protein>
    <submittedName>
        <fullName evidence="1">Uncharacterized protein</fullName>
    </submittedName>
</protein>
<organism evidence="1 2">
    <name type="scientific">Paramuricea clavata</name>
    <name type="common">Red gorgonian</name>
    <name type="synonym">Violescent sea-whip</name>
    <dbReference type="NCBI Taxonomy" id="317549"/>
    <lineage>
        <taxon>Eukaryota</taxon>
        <taxon>Metazoa</taxon>
        <taxon>Cnidaria</taxon>
        <taxon>Anthozoa</taxon>
        <taxon>Octocorallia</taxon>
        <taxon>Malacalcyonacea</taxon>
        <taxon>Plexauridae</taxon>
        <taxon>Paramuricea</taxon>
    </lineage>
</organism>
<proteinExistence type="predicted"/>
<dbReference type="OrthoDB" id="5989220at2759"/>
<sequence>MASIIFDCKVNESIGKNCVLRWVNVLGDPIYVGEGMKPNHSLVQQVSNVENGIAIGDVNTLAIRDPQTFHAGELHRHAQFWTEIAERNPSHDHQEVLNWINNTVPIFPYFQHFKGIFQQESYDSDFPPPKQFPNNKICAQFRDLLDRPSLSAL</sequence>
<gene>
    <name evidence="1" type="ORF">PACLA_8A038125</name>
</gene>
<dbReference type="Proteomes" id="UP001152795">
    <property type="component" value="Unassembled WGS sequence"/>
</dbReference>
<reference evidence="1" key="1">
    <citation type="submission" date="2020-04" db="EMBL/GenBank/DDBJ databases">
        <authorList>
            <person name="Alioto T."/>
            <person name="Alioto T."/>
            <person name="Gomez Garrido J."/>
        </authorList>
    </citation>
    <scope>NUCLEOTIDE SEQUENCE</scope>
    <source>
        <strain evidence="1">A484AB</strain>
    </source>
</reference>
<keyword evidence="2" id="KW-1185">Reference proteome</keyword>
<evidence type="ECO:0000313" key="1">
    <source>
        <dbReference type="EMBL" id="CAB3978956.1"/>
    </source>
</evidence>
<name>A0A7D9D8H3_PARCT</name>
<accession>A0A7D9D8H3</accession>
<evidence type="ECO:0000313" key="2">
    <source>
        <dbReference type="Proteomes" id="UP001152795"/>
    </source>
</evidence>
<comment type="caution">
    <text evidence="1">The sequence shown here is derived from an EMBL/GenBank/DDBJ whole genome shotgun (WGS) entry which is preliminary data.</text>
</comment>
<dbReference type="AlphaFoldDB" id="A0A7D9D8H3"/>
<dbReference type="EMBL" id="CACRXK020000154">
    <property type="protein sequence ID" value="CAB3978956.1"/>
    <property type="molecule type" value="Genomic_DNA"/>
</dbReference>